<dbReference type="VEuPathDB" id="FungiDB:PV06_11132"/>
<dbReference type="RefSeq" id="XP_016256835.1">
    <property type="nucleotide sequence ID" value="XM_016412759.1"/>
</dbReference>
<dbReference type="AlphaFoldDB" id="A0A0D2DLN5"/>
<sequence>MMQCLLILGSQSKLSASLKRESDDTRALEDLVQRDEEEWLPRVYTEEYKTFQGAESDHSISWEGLTSEFVSAFPGVLPKEAEAQKTLAFQLRSQLWHNLK</sequence>
<reference evidence="1 2" key="1">
    <citation type="submission" date="2015-01" db="EMBL/GenBank/DDBJ databases">
        <title>The Genome Sequence of Exophiala oligosperma CBS72588.</title>
        <authorList>
            <consortium name="The Broad Institute Genomics Platform"/>
            <person name="Cuomo C."/>
            <person name="de Hoog S."/>
            <person name="Gorbushina A."/>
            <person name="Stielow B."/>
            <person name="Teixiera M."/>
            <person name="Abouelleil A."/>
            <person name="Chapman S.B."/>
            <person name="Priest M."/>
            <person name="Young S.K."/>
            <person name="Wortman J."/>
            <person name="Nusbaum C."/>
            <person name="Birren B."/>
        </authorList>
    </citation>
    <scope>NUCLEOTIDE SEQUENCE [LARGE SCALE GENOMIC DNA]</scope>
    <source>
        <strain evidence="1 2">CBS 72588</strain>
    </source>
</reference>
<evidence type="ECO:0000313" key="2">
    <source>
        <dbReference type="Proteomes" id="UP000053342"/>
    </source>
</evidence>
<evidence type="ECO:0000313" key="1">
    <source>
        <dbReference type="EMBL" id="KIW36619.1"/>
    </source>
</evidence>
<proteinExistence type="predicted"/>
<dbReference type="EMBL" id="KN847351">
    <property type="protein sequence ID" value="KIW36619.1"/>
    <property type="molecule type" value="Genomic_DNA"/>
</dbReference>
<organism evidence="1 2">
    <name type="scientific">Exophiala oligosperma</name>
    <dbReference type="NCBI Taxonomy" id="215243"/>
    <lineage>
        <taxon>Eukaryota</taxon>
        <taxon>Fungi</taxon>
        <taxon>Dikarya</taxon>
        <taxon>Ascomycota</taxon>
        <taxon>Pezizomycotina</taxon>
        <taxon>Eurotiomycetes</taxon>
        <taxon>Chaetothyriomycetidae</taxon>
        <taxon>Chaetothyriales</taxon>
        <taxon>Herpotrichiellaceae</taxon>
        <taxon>Exophiala</taxon>
    </lineage>
</organism>
<gene>
    <name evidence="1" type="ORF">PV06_11132</name>
</gene>
<name>A0A0D2DLN5_9EURO</name>
<dbReference type="Proteomes" id="UP000053342">
    <property type="component" value="Unassembled WGS sequence"/>
</dbReference>
<accession>A0A0D2DLN5</accession>
<dbReference type="HOGENOM" id="CLU_2306148_0_0_1"/>
<keyword evidence="2" id="KW-1185">Reference proteome</keyword>
<dbReference type="GeneID" id="27363206"/>
<protein>
    <submittedName>
        <fullName evidence="1">Uncharacterized protein</fullName>
    </submittedName>
</protein>